<evidence type="ECO:0000313" key="12">
    <source>
        <dbReference type="Proteomes" id="UP001321473"/>
    </source>
</evidence>
<evidence type="ECO:0000256" key="3">
    <source>
        <dbReference type="ARBA" id="ARBA00022737"/>
    </source>
</evidence>
<evidence type="ECO:0000259" key="9">
    <source>
        <dbReference type="PROSITE" id="PS50106"/>
    </source>
</evidence>
<dbReference type="SUPFAM" id="SSF50044">
    <property type="entry name" value="SH3-domain"/>
    <property type="match status" value="1"/>
</dbReference>
<dbReference type="PANTHER" id="PTHR23122">
    <property type="entry name" value="MEMBRANE-ASSOCIATED GUANYLATE KINASE MAGUK"/>
    <property type="match status" value="1"/>
</dbReference>
<dbReference type="CDD" id="cd00071">
    <property type="entry name" value="GMPK"/>
    <property type="match status" value="1"/>
</dbReference>
<dbReference type="InterPro" id="IPR027417">
    <property type="entry name" value="P-loop_NTPase"/>
</dbReference>
<dbReference type="InterPro" id="IPR001478">
    <property type="entry name" value="PDZ"/>
</dbReference>
<evidence type="ECO:0000259" key="8">
    <source>
        <dbReference type="PROSITE" id="PS50052"/>
    </source>
</evidence>
<dbReference type="SMART" id="SM00072">
    <property type="entry name" value="GuKc"/>
    <property type="match status" value="1"/>
</dbReference>
<evidence type="ECO:0000259" key="7">
    <source>
        <dbReference type="PROSITE" id="PS50002"/>
    </source>
</evidence>
<dbReference type="CDD" id="cd06798">
    <property type="entry name" value="PDZ_MPP5-like"/>
    <property type="match status" value="1"/>
</dbReference>
<dbReference type="Proteomes" id="UP001321473">
    <property type="component" value="Unassembled WGS sequence"/>
</dbReference>
<dbReference type="FunFam" id="2.30.42.10:FF:000088">
    <property type="entry name" value="MAGUK p55 subfamily member 5"/>
    <property type="match status" value="1"/>
</dbReference>
<dbReference type="InterPro" id="IPR036034">
    <property type="entry name" value="PDZ_sf"/>
</dbReference>
<dbReference type="PROSITE" id="PS51022">
    <property type="entry name" value="L27"/>
    <property type="match status" value="1"/>
</dbReference>
<feature type="compositionally biased region" description="Low complexity" evidence="6">
    <location>
        <begin position="146"/>
        <end position="157"/>
    </location>
</feature>
<feature type="coiled-coil region" evidence="5">
    <location>
        <begin position="252"/>
        <end position="279"/>
    </location>
</feature>
<feature type="domain" description="PDZ" evidence="9">
    <location>
        <begin position="473"/>
        <end position="552"/>
    </location>
</feature>
<feature type="region of interest" description="Disordered" evidence="6">
    <location>
        <begin position="173"/>
        <end position="207"/>
    </location>
</feature>
<feature type="region of interest" description="Disordered" evidence="6">
    <location>
        <begin position="225"/>
        <end position="251"/>
    </location>
</feature>
<dbReference type="PROSITE" id="PS50052">
    <property type="entry name" value="GUANYLATE_KINASE_2"/>
    <property type="match status" value="1"/>
</dbReference>
<dbReference type="Pfam" id="PF07653">
    <property type="entry name" value="SH3_2"/>
    <property type="match status" value="1"/>
</dbReference>
<dbReference type="Pfam" id="PF00625">
    <property type="entry name" value="Guanylate_kin"/>
    <property type="match status" value="1"/>
</dbReference>
<feature type="compositionally biased region" description="Pro residues" evidence="6">
    <location>
        <begin position="179"/>
        <end position="196"/>
    </location>
</feature>
<dbReference type="CDD" id="cd12036">
    <property type="entry name" value="SH3_MPP5"/>
    <property type="match status" value="1"/>
</dbReference>
<dbReference type="SMART" id="SM00228">
    <property type="entry name" value="PDZ"/>
    <property type="match status" value="1"/>
</dbReference>
<dbReference type="InterPro" id="IPR036028">
    <property type="entry name" value="SH3-like_dom_sf"/>
</dbReference>
<dbReference type="InterPro" id="IPR020590">
    <property type="entry name" value="Guanylate_kinase_CS"/>
</dbReference>
<dbReference type="SMART" id="SM00326">
    <property type="entry name" value="SH3"/>
    <property type="match status" value="1"/>
</dbReference>
<keyword evidence="2 4" id="KW-0728">SH3 domain</keyword>
<feature type="compositionally biased region" description="Basic residues" evidence="6">
    <location>
        <begin position="650"/>
        <end position="671"/>
    </location>
</feature>
<comment type="caution">
    <text evidence="11">The sequence shown here is derived from an EMBL/GenBank/DDBJ whole genome shotgun (WGS) entry which is preliminary data.</text>
</comment>
<dbReference type="InterPro" id="IPR008144">
    <property type="entry name" value="Guanylate_kin-like_dom"/>
</dbReference>
<reference evidence="11 12" key="1">
    <citation type="journal article" date="2023" name="Arcadia Sci">
        <title>De novo assembly of a long-read Amblyomma americanum tick genome.</title>
        <authorList>
            <person name="Chou S."/>
            <person name="Poskanzer K.E."/>
            <person name="Rollins M."/>
            <person name="Thuy-Boun P.S."/>
        </authorList>
    </citation>
    <scope>NUCLEOTIDE SEQUENCE [LARGE SCALE GENOMIC DNA]</scope>
    <source>
        <strain evidence="11">F_SG_1</strain>
        <tissue evidence="11">Salivary glands</tissue>
    </source>
</reference>
<evidence type="ECO:0000256" key="4">
    <source>
        <dbReference type="PROSITE-ProRule" id="PRU00192"/>
    </source>
</evidence>
<sequence length="907" mass="99716">MAPRTTTSCVCVPWQQSPPPDDCILVPRCGGLGDRSFFLGGKFARVLDLSESSSHVQEAFVIAVEQQARERLERLSALQRIRPVDMTKLSQELNAEERSATPSSQPGSNGLLLLASEASPVYVASVPQLQRLQRHGSRGESGFPEGGAATSANGHAASAVADQELELTQQLPEPMLTSPNPPVPTPRKSLSPPPGMKGPAEVETGQSHREMAVDVPESFVAVAKTAPRYPPPPRPQGSPRLNGSAAPTGDQLERIRKYQEELRQRKEEEERLAQEQEFLRSSLRGSKKLRALEQNAPEGILNAAFETDTSSFGATLPSDARLLPVSPHKPPSRIYEAHELEQCLKRLEPLAEPGSLSCVASLLKEPGFQGALAVSNNVQQAWCYQRPPTPVCSNAQDLAQEVLSLLEGCALPEAMQLQDLLSRLEVDGLLLSHDRIASRCGASPRLAHSPPGPGGAHEALDRASHYSEDSIKIVHIDKTNEPLGATVRNEGESVIIGRIVKGGAAEKSGLLHEGDEILEVNGIGMRGKSVNEVCDLLATMTGTLTFLIVPCNQETVTPRSTDTGMIHVKAHFDYEPDEDLYIPCRELGIPFQKGDVLHVINRDDPNWWQAYRQGEEDQTLAGLIPSKSFQQQREAMKQALAGGDAGSKEKSKRAGKFLCAKKHHKKKKKKAGGSSGPLGDDAEANEPVPTYEEVSLYYPRPNCKRPVVLVGPSNIGRHELRQKLMEDTERFAAAVPHTSRPRKDSEIDGVDYHFISRPQFEADILAGKFVEHGEYERNYYGTSLDAIRSVVNSGKVCVLNLHPQSLKMLKHSDLKPYVVFVAPPSLEKLRQHRARQGVPVREEELRETIERARQMEETYGHYFDMVIVNSDLDRAYGELLKEVAILEREPQWVPSAWLTNQDNATGS</sequence>
<evidence type="ECO:0000256" key="1">
    <source>
        <dbReference type="ARBA" id="ARBA00007014"/>
    </source>
</evidence>
<dbReference type="Gene3D" id="3.40.50.300">
    <property type="entry name" value="P-loop containing nucleotide triphosphate hydrolases"/>
    <property type="match status" value="1"/>
</dbReference>
<dbReference type="PROSITE" id="PS50002">
    <property type="entry name" value="SH3"/>
    <property type="match status" value="1"/>
</dbReference>
<keyword evidence="12" id="KW-1185">Reference proteome</keyword>
<evidence type="ECO:0000256" key="5">
    <source>
        <dbReference type="SAM" id="Coils"/>
    </source>
</evidence>
<dbReference type="SUPFAM" id="SSF50156">
    <property type="entry name" value="PDZ domain-like"/>
    <property type="match status" value="1"/>
</dbReference>
<dbReference type="InterPro" id="IPR050716">
    <property type="entry name" value="MAGUK"/>
</dbReference>
<dbReference type="EMBL" id="JARKHS020009981">
    <property type="protein sequence ID" value="KAK8779258.1"/>
    <property type="molecule type" value="Genomic_DNA"/>
</dbReference>
<comment type="similarity">
    <text evidence="1">Belongs to the MAGUK family.</text>
</comment>
<proteinExistence type="inferred from homology"/>
<keyword evidence="5" id="KW-0175">Coiled coil</keyword>
<accession>A0AAQ4EXH2</accession>
<organism evidence="11 12">
    <name type="scientific">Amblyomma americanum</name>
    <name type="common">Lone star tick</name>
    <dbReference type="NCBI Taxonomy" id="6943"/>
    <lineage>
        <taxon>Eukaryota</taxon>
        <taxon>Metazoa</taxon>
        <taxon>Ecdysozoa</taxon>
        <taxon>Arthropoda</taxon>
        <taxon>Chelicerata</taxon>
        <taxon>Arachnida</taxon>
        <taxon>Acari</taxon>
        <taxon>Parasitiformes</taxon>
        <taxon>Ixodida</taxon>
        <taxon>Ixodoidea</taxon>
        <taxon>Ixodidae</taxon>
        <taxon>Amblyomminae</taxon>
        <taxon>Amblyomma</taxon>
    </lineage>
</organism>
<dbReference type="Gene3D" id="2.30.30.40">
    <property type="entry name" value="SH3 Domains"/>
    <property type="match status" value="1"/>
</dbReference>
<protein>
    <submittedName>
        <fullName evidence="11">Uncharacterized protein</fullName>
    </submittedName>
</protein>
<dbReference type="FunFam" id="3.40.50.300:FF:000469">
    <property type="entry name" value="MAGUK p55 subfamily member 5"/>
    <property type="match status" value="1"/>
</dbReference>
<feature type="region of interest" description="Disordered" evidence="6">
    <location>
        <begin position="132"/>
        <end position="157"/>
    </location>
</feature>
<feature type="domain" description="Guanylate kinase-like" evidence="8">
    <location>
        <begin position="704"/>
        <end position="884"/>
    </location>
</feature>
<dbReference type="SUPFAM" id="SSF52540">
    <property type="entry name" value="P-loop containing nucleoside triphosphate hydrolases"/>
    <property type="match status" value="1"/>
</dbReference>
<dbReference type="PROSITE" id="PS00856">
    <property type="entry name" value="GUANYLATE_KINASE_1"/>
    <property type="match status" value="1"/>
</dbReference>
<evidence type="ECO:0000256" key="2">
    <source>
        <dbReference type="ARBA" id="ARBA00022443"/>
    </source>
</evidence>
<dbReference type="InterPro" id="IPR004172">
    <property type="entry name" value="L27_dom"/>
</dbReference>
<feature type="domain" description="L27" evidence="10">
    <location>
        <begin position="388"/>
        <end position="444"/>
    </location>
</feature>
<name>A0AAQ4EXH2_AMBAM</name>
<dbReference type="Gene3D" id="2.30.42.10">
    <property type="match status" value="1"/>
</dbReference>
<dbReference type="InterPro" id="IPR035601">
    <property type="entry name" value="MPP5_SH3"/>
</dbReference>
<dbReference type="AlphaFoldDB" id="A0AAQ4EXH2"/>
<dbReference type="Pfam" id="PF00595">
    <property type="entry name" value="PDZ"/>
    <property type="match status" value="1"/>
</dbReference>
<feature type="region of interest" description="Disordered" evidence="6">
    <location>
        <begin position="442"/>
        <end position="461"/>
    </location>
</feature>
<dbReference type="PROSITE" id="PS50106">
    <property type="entry name" value="PDZ"/>
    <property type="match status" value="1"/>
</dbReference>
<gene>
    <name evidence="11" type="ORF">V5799_019401</name>
</gene>
<evidence type="ECO:0000256" key="6">
    <source>
        <dbReference type="SAM" id="MobiDB-lite"/>
    </source>
</evidence>
<dbReference type="InterPro" id="IPR001452">
    <property type="entry name" value="SH3_domain"/>
</dbReference>
<feature type="region of interest" description="Disordered" evidence="6">
    <location>
        <begin position="635"/>
        <end position="686"/>
    </location>
</feature>
<dbReference type="Gene3D" id="1.20.1270.460">
    <property type="match status" value="1"/>
</dbReference>
<dbReference type="GO" id="GO:0030054">
    <property type="term" value="C:cell junction"/>
    <property type="evidence" value="ECO:0007669"/>
    <property type="project" value="UniProtKB-ARBA"/>
</dbReference>
<evidence type="ECO:0000259" key="10">
    <source>
        <dbReference type="PROSITE" id="PS51022"/>
    </source>
</evidence>
<evidence type="ECO:0000313" key="11">
    <source>
        <dbReference type="EMBL" id="KAK8779258.1"/>
    </source>
</evidence>
<dbReference type="InterPro" id="IPR008145">
    <property type="entry name" value="GK/Ca_channel_bsu"/>
</dbReference>
<keyword evidence="3" id="KW-0677">Repeat</keyword>
<feature type="domain" description="SH3" evidence="7">
    <location>
        <begin position="563"/>
        <end position="634"/>
    </location>
</feature>